<dbReference type="Gene3D" id="3.30.70.2520">
    <property type="match status" value="1"/>
</dbReference>
<dbReference type="InterPro" id="IPR010031">
    <property type="entry name" value="FAD_lactone_oxidase-like"/>
</dbReference>
<dbReference type="Gene3D" id="1.10.45.10">
    <property type="entry name" value="Vanillyl-alcohol Oxidase, Chain A, domain 4"/>
    <property type="match status" value="1"/>
</dbReference>
<name>A0A2S8FC51_9BACT</name>
<dbReference type="PANTHER" id="PTHR43762">
    <property type="entry name" value="L-GULONOLACTONE OXIDASE"/>
    <property type="match status" value="1"/>
</dbReference>
<protein>
    <submittedName>
        <fullName evidence="4">Oxidoreductase</fullName>
    </submittedName>
</protein>
<feature type="domain" description="FAD-binding PCMH-type" evidence="3">
    <location>
        <begin position="14"/>
        <end position="183"/>
    </location>
</feature>
<dbReference type="Pfam" id="PF04030">
    <property type="entry name" value="ALO"/>
    <property type="match status" value="1"/>
</dbReference>
<dbReference type="Gene3D" id="3.30.465.10">
    <property type="match status" value="1"/>
</dbReference>
<proteinExistence type="predicted"/>
<dbReference type="OrthoDB" id="9800184at2"/>
<dbReference type="InterPro" id="IPR036318">
    <property type="entry name" value="FAD-bd_PCMH-like_sf"/>
</dbReference>
<keyword evidence="2" id="KW-0560">Oxidoreductase</keyword>
<dbReference type="PROSITE" id="PS51387">
    <property type="entry name" value="FAD_PCMH"/>
    <property type="match status" value="1"/>
</dbReference>
<dbReference type="GO" id="GO:0016020">
    <property type="term" value="C:membrane"/>
    <property type="evidence" value="ECO:0007669"/>
    <property type="project" value="InterPro"/>
</dbReference>
<dbReference type="Pfam" id="PF01565">
    <property type="entry name" value="FAD_binding_4"/>
    <property type="match status" value="1"/>
</dbReference>
<comment type="caution">
    <text evidence="4">The sequence shown here is derived from an EMBL/GenBank/DDBJ whole genome shotgun (WGS) entry which is preliminary data.</text>
</comment>
<dbReference type="InterPro" id="IPR006094">
    <property type="entry name" value="Oxid_FAD_bind_N"/>
</dbReference>
<evidence type="ECO:0000256" key="1">
    <source>
        <dbReference type="ARBA" id="ARBA00022827"/>
    </source>
</evidence>
<dbReference type="EMBL" id="PUHY01000015">
    <property type="protein sequence ID" value="PQO29735.1"/>
    <property type="molecule type" value="Genomic_DNA"/>
</dbReference>
<dbReference type="GO" id="GO:0071949">
    <property type="term" value="F:FAD binding"/>
    <property type="evidence" value="ECO:0007669"/>
    <property type="project" value="InterPro"/>
</dbReference>
<dbReference type="SUPFAM" id="SSF56176">
    <property type="entry name" value="FAD-binding/transporter-associated domain-like"/>
    <property type="match status" value="1"/>
</dbReference>
<dbReference type="RefSeq" id="WP_105332929.1">
    <property type="nucleotide sequence ID" value="NZ_PUHY01000015.1"/>
</dbReference>
<evidence type="ECO:0000313" key="5">
    <source>
        <dbReference type="Proteomes" id="UP000238322"/>
    </source>
</evidence>
<sequence length="482" mass="54631">MTRTTRVINFGQNIDFNPANYYEPKSESELLDILNHHHGDQIRVVASKHAWSNAIVTTHVLISMRHFQGVKVDRSSGEPSATVGGGTQIKTILAELQKEELTTPSVGLITEQTIAGAISTGTHGSGKHSLSHYIDRMRIACYSADGKTAEIREVASGLEIEAARCGLGCLGVIVSVTFRCIPQYWVTEKATPCDSIDEALSLEERSPLQQFFLLPHLWKYIVQERSVSAESKSSSGAWLYRIYWFLSLDIGLHLGVIGFARYLKSRRLVRFLFRTVLPNTTFPKWIVTDRSDKMLVMEHELFRHLEIELFVGQSKVVLAADFVKQVLQFANGDREAVDAVWQTRLEEFGMSAEFQTLFGTYCHHYPICFRRIFADETLISMSAGEEPCWYSISFITYVQPREPFFKLGAFLARSMAKLFGARPHWGKWFPLGGDEVALLYPRLPDFRDQCVKFDPNGVFLNQYVRTVCQMRSNESEGRSVGQ</sequence>
<evidence type="ECO:0000259" key="3">
    <source>
        <dbReference type="PROSITE" id="PS51387"/>
    </source>
</evidence>
<dbReference type="AlphaFoldDB" id="A0A2S8FC51"/>
<dbReference type="InterPro" id="IPR016169">
    <property type="entry name" value="FAD-bd_PCMH_sub2"/>
</dbReference>
<dbReference type="Proteomes" id="UP000238322">
    <property type="component" value="Unassembled WGS sequence"/>
</dbReference>
<dbReference type="PANTHER" id="PTHR43762:SF1">
    <property type="entry name" value="D-ARABINONO-1,4-LACTONE OXIDASE"/>
    <property type="match status" value="1"/>
</dbReference>
<keyword evidence="1" id="KW-0274">FAD</keyword>
<dbReference type="InterPro" id="IPR007173">
    <property type="entry name" value="ALO_C"/>
</dbReference>
<dbReference type="InterPro" id="IPR016171">
    <property type="entry name" value="Vanillyl_alc_oxidase_C-sub2"/>
</dbReference>
<evidence type="ECO:0000313" key="4">
    <source>
        <dbReference type="EMBL" id="PQO29735.1"/>
    </source>
</evidence>
<keyword evidence="1" id="KW-0285">Flavoprotein</keyword>
<accession>A0A2S8FC51</accession>
<dbReference type="GO" id="GO:0003885">
    <property type="term" value="F:D-arabinono-1,4-lactone oxidase activity"/>
    <property type="evidence" value="ECO:0007669"/>
    <property type="project" value="InterPro"/>
</dbReference>
<dbReference type="PIRSF" id="PIRSF000136">
    <property type="entry name" value="LGO_GLO"/>
    <property type="match status" value="1"/>
</dbReference>
<organism evidence="4 5">
    <name type="scientific">Blastopirellula marina</name>
    <dbReference type="NCBI Taxonomy" id="124"/>
    <lineage>
        <taxon>Bacteria</taxon>
        <taxon>Pseudomonadati</taxon>
        <taxon>Planctomycetota</taxon>
        <taxon>Planctomycetia</taxon>
        <taxon>Pirellulales</taxon>
        <taxon>Pirellulaceae</taxon>
        <taxon>Blastopirellula</taxon>
    </lineage>
</organism>
<evidence type="ECO:0000256" key="2">
    <source>
        <dbReference type="ARBA" id="ARBA00023002"/>
    </source>
</evidence>
<dbReference type="Gene3D" id="3.30.43.10">
    <property type="entry name" value="Uridine Diphospho-n-acetylenolpyruvylglucosamine Reductase, domain 2"/>
    <property type="match status" value="1"/>
</dbReference>
<gene>
    <name evidence="4" type="ORF">C5Y83_27205</name>
</gene>
<dbReference type="InterPro" id="IPR016166">
    <property type="entry name" value="FAD-bd_PCMH"/>
</dbReference>
<reference evidence="4 5" key="1">
    <citation type="submission" date="2018-02" db="EMBL/GenBank/DDBJ databases">
        <title>Comparative genomes isolates from brazilian mangrove.</title>
        <authorList>
            <person name="Araujo J.E."/>
            <person name="Taketani R.G."/>
            <person name="Silva M.C.P."/>
            <person name="Loureco M.V."/>
            <person name="Andreote F.D."/>
        </authorList>
    </citation>
    <scope>NUCLEOTIDE SEQUENCE [LARGE SCALE GENOMIC DNA]</scope>
    <source>
        <strain evidence="4 5">Hex-1 MGV</strain>
    </source>
</reference>
<dbReference type="InterPro" id="IPR016167">
    <property type="entry name" value="FAD-bd_PCMH_sub1"/>
</dbReference>